<dbReference type="EMBL" id="CP043031">
    <property type="protein sequence ID" value="QEH93615.1"/>
    <property type="molecule type" value="Genomic_DNA"/>
</dbReference>
<dbReference type="SUPFAM" id="SSF55729">
    <property type="entry name" value="Acyl-CoA N-acyltransferases (Nat)"/>
    <property type="match status" value="1"/>
</dbReference>
<name>A0ABX5Z9H4_9MICO</name>
<sequence>MSSCADASLSEDDGRLLVADGERVHVSVATGGDIAPYREAMTRSASRIGRWNPVNPDDLVHHLAAQSATHRTFLIRAKDAARVTGDEAGLVGCVNVTNVVHGRFMSATMGYNAFDPYVGTGLFREGMALVVGIVLRQAPQGMGLHRLEANVRIGNDTSAGLLRSLGFRRERTMRRMLWLADGLGGRSAWFDHDSFAVTREEWPAAPHAANDLPTGVIVCGSGTPAAAAFAVARELGGVALADVPFDAALTTARYAAAPVVWLAGDDAEAAHDALLRAGATVARGDDIVASISGNPSDVTRAALRLRPRLV</sequence>
<gene>
    <name evidence="2" type="ORF">FV141_08820</name>
</gene>
<keyword evidence="3" id="KW-1185">Reference proteome</keyword>
<organism evidence="2 3">
    <name type="scientific">Dermacoccus abyssi</name>
    <dbReference type="NCBI Taxonomy" id="322596"/>
    <lineage>
        <taxon>Bacteria</taxon>
        <taxon>Bacillati</taxon>
        <taxon>Actinomycetota</taxon>
        <taxon>Actinomycetes</taxon>
        <taxon>Micrococcales</taxon>
        <taxon>Dermacoccaceae</taxon>
        <taxon>Dermacoccus</taxon>
    </lineage>
</organism>
<evidence type="ECO:0000259" key="1">
    <source>
        <dbReference type="Pfam" id="PF13302"/>
    </source>
</evidence>
<dbReference type="Pfam" id="PF13302">
    <property type="entry name" value="Acetyltransf_3"/>
    <property type="match status" value="1"/>
</dbReference>
<proteinExistence type="predicted"/>
<accession>A0ABX5Z9H4</accession>
<dbReference type="InterPro" id="IPR016181">
    <property type="entry name" value="Acyl_CoA_acyltransferase"/>
</dbReference>
<dbReference type="InterPro" id="IPR000182">
    <property type="entry name" value="GNAT_dom"/>
</dbReference>
<protein>
    <submittedName>
        <fullName evidence="2">GNAT family N-acetyltransferase</fullName>
    </submittedName>
</protein>
<evidence type="ECO:0000313" key="2">
    <source>
        <dbReference type="EMBL" id="QEH93615.1"/>
    </source>
</evidence>
<evidence type="ECO:0000313" key="3">
    <source>
        <dbReference type="Proteomes" id="UP000323565"/>
    </source>
</evidence>
<dbReference type="Gene3D" id="3.40.630.30">
    <property type="match status" value="1"/>
</dbReference>
<feature type="domain" description="N-acetyltransferase" evidence="1">
    <location>
        <begin position="33"/>
        <end position="168"/>
    </location>
</feature>
<reference evidence="2 3" key="1">
    <citation type="submission" date="2019-08" db="EMBL/GenBank/DDBJ databases">
        <title>Dermacoccus abyssi strain HZAU 226, whole genome Nanopore sequencing project.</title>
        <authorList>
            <person name="Guo A."/>
            <person name="Zhang X."/>
            <person name="Ruan Y."/>
            <person name="Liu W."/>
            <person name="Chen Q."/>
            <person name="Gu L."/>
        </authorList>
    </citation>
    <scope>NUCLEOTIDE SEQUENCE [LARGE SCALE GENOMIC DNA]</scope>
    <source>
        <strain evidence="2 3">HZAU 226</strain>
    </source>
</reference>
<dbReference type="Proteomes" id="UP000323565">
    <property type="component" value="Chromosome"/>
</dbReference>